<dbReference type="HOGENOM" id="CLU_2841021_0_0_11"/>
<evidence type="ECO:0000313" key="1">
    <source>
        <dbReference type="EMBL" id="EFE88162.1"/>
    </source>
</evidence>
<sequence length="65" mass="7972">MTIDELHDYCRYLFDENHVHGVPDKWSEGYEFALSLVMFKCHEGLTDEDRQRIADWREKHWKDTK</sequence>
<dbReference type="GeneID" id="29241905"/>
<dbReference type="AlphaFoldDB" id="D4BRU9"/>
<accession>D4BRU9</accession>
<evidence type="ECO:0000313" key="2">
    <source>
        <dbReference type="Proteomes" id="UP000003191"/>
    </source>
</evidence>
<dbReference type="RefSeq" id="WP_003830508.1">
    <property type="nucleotide sequence ID" value="NZ_AP012324.1"/>
</dbReference>
<keyword evidence="2" id="KW-1185">Reference proteome</keyword>
<proteinExistence type="predicted"/>
<protein>
    <submittedName>
        <fullName evidence="1">Uncharacterized protein</fullName>
    </submittedName>
</protein>
<reference evidence="1 2" key="1">
    <citation type="submission" date="2010-02" db="EMBL/GenBank/DDBJ databases">
        <authorList>
            <person name="Weinstock G."/>
            <person name="Sodergren E."/>
            <person name="Clifton S."/>
            <person name="Fulton L."/>
            <person name="Fulton B."/>
            <person name="Courtney L."/>
            <person name="Fronick C."/>
            <person name="Harrison M."/>
            <person name="Strong C."/>
            <person name="Farmer C."/>
            <person name="Delahaunty K."/>
            <person name="Markovic C."/>
            <person name="Hall O."/>
            <person name="Minx P."/>
            <person name="Tomlinson C."/>
            <person name="Mitreva M."/>
            <person name="Nelson J."/>
            <person name="Hou S."/>
            <person name="Wollam A."/>
            <person name="Pepin K.H."/>
            <person name="Johnson M."/>
            <person name="Bhonagiri V."/>
            <person name="Zhang X."/>
            <person name="Suruliraj S."/>
            <person name="Warren W."/>
            <person name="Chinwalla A."/>
            <person name="Mardis E.R."/>
            <person name="Wilson R.K."/>
        </authorList>
    </citation>
    <scope>NUCLEOTIDE SEQUENCE [LARGE SCALE GENOMIC DNA]</scope>
    <source>
        <strain evidence="1 2">DSM 20213</strain>
    </source>
</reference>
<comment type="caution">
    <text evidence="1">The sequence shown here is derived from an EMBL/GenBank/DDBJ whole genome shotgun (WGS) entry which is preliminary data.</text>
</comment>
<dbReference type="EMBL" id="ACCG02000016">
    <property type="protein sequence ID" value="EFE88162.1"/>
    <property type="molecule type" value="Genomic_DNA"/>
</dbReference>
<dbReference type="Proteomes" id="UP000003191">
    <property type="component" value="Unassembled WGS sequence"/>
</dbReference>
<name>D4BRU9_BIFBR</name>
<gene>
    <name evidence="1" type="ORF">BIFBRE_04840</name>
</gene>
<dbReference type="PATRIC" id="fig|518634.7.peg.1771"/>
<organism evidence="1 2">
    <name type="scientific">Bifidobacterium breve DSM 20213 = JCM 1192</name>
    <dbReference type="NCBI Taxonomy" id="518634"/>
    <lineage>
        <taxon>Bacteria</taxon>
        <taxon>Bacillati</taxon>
        <taxon>Actinomycetota</taxon>
        <taxon>Actinomycetes</taxon>
        <taxon>Bifidobacteriales</taxon>
        <taxon>Bifidobacteriaceae</taxon>
        <taxon>Bifidobacterium</taxon>
    </lineage>
</organism>